<dbReference type="GO" id="GO:0004523">
    <property type="term" value="F:RNA-DNA hybrid ribonuclease activity"/>
    <property type="evidence" value="ECO:0007669"/>
    <property type="project" value="InterPro"/>
</dbReference>
<organism evidence="3 4">
    <name type="scientific">Macleaya cordata</name>
    <name type="common">Five-seeded plume-poppy</name>
    <name type="synonym">Bocconia cordata</name>
    <dbReference type="NCBI Taxonomy" id="56857"/>
    <lineage>
        <taxon>Eukaryota</taxon>
        <taxon>Viridiplantae</taxon>
        <taxon>Streptophyta</taxon>
        <taxon>Embryophyta</taxon>
        <taxon>Tracheophyta</taxon>
        <taxon>Spermatophyta</taxon>
        <taxon>Magnoliopsida</taxon>
        <taxon>Ranunculales</taxon>
        <taxon>Papaveraceae</taxon>
        <taxon>Papaveroideae</taxon>
        <taxon>Macleaya</taxon>
    </lineage>
</organism>
<feature type="domain" description="Reverse transcriptase zinc-binding" evidence="2">
    <location>
        <begin position="3"/>
        <end position="48"/>
    </location>
</feature>
<dbReference type="CDD" id="cd06222">
    <property type="entry name" value="RNase_H_like"/>
    <property type="match status" value="1"/>
</dbReference>
<dbReference type="Proteomes" id="UP000195402">
    <property type="component" value="Unassembled WGS sequence"/>
</dbReference>
<evidence type="ECO:0000313" key="3">
    <source>
        <dbReference type="EMBL" id="OVA10971.1"/>
    </source>
</evidence>
<gene>
    <name evidence="3" type="ORF">BVC80_1345g16</name>
</gene>
<dbReference type="Gene3D" id="3.30.420.10">
    <property type="entry name" value="Ribonuclease H-like superfamily/Ribonuclease H"/>
    <property type="match status" value="1"/>
</dbReference>
<proteinExistence type="predicted"/>
<protein>
    <recommendedName>
        <fullName evidence="5">Reverse transcriptase zinc-binding domain</fullName>
    </recommendedName>
</protein>
<evidence type="ECO:0000313" key="4">
    <source>
        <dbReference type="Proteomes" id="UP000195402"/>
    </source>
</evidence>
<sequence length="307" mass="35403">MCLKDGIPTRSILSQRINIESNLCPRCNTEPETITHALLTCEESKKVWFLSSLNVRTEPFNQKPIKDWIEYWLLPHNQDPDSEERIRCFPYVACLMWSIWNARNTLLFDNIPQPVQTIHNNALFWANQKEITLEPATNPQNSLPQIWTKPNLGWIKANTDGAWNPNTGTGSMGYIFRDWKGAMISAASIFNDSLISAKETEIRAIWYAIKRARELKIKHLIIESDAKEVIDGLKQNLFVGDWSTDAYLKDIGDWRSSFDQLIFSFRNRNCNETAHVIAQWASQNYASMFWSTAPVWLGPYLDKDANS</sequence>
<feature type="domain" description="RNase H type-1" evidence="1">
    <location>
        <begin position="158"/>
        <end position="281"/>
    </location>
</feature>
<dbReference type="Pfam" id="PF13456">
    <property type="entry name" value="RVT_3"/>
    <property type="match status" value="1"/>
</dbReference>
<dbReference type="InterPro" id="IPR026960">
    <property type="entry name" value="RVT-Znf"/>
</dbReference>
<dbReference type="STRING" id="56857.A0A200QKL5"/>
<dbReference type="OrthoDB" id="1108224at2759"/>
<dbReference type="Pfam" id="PF13966">
    <property type="entry name" value="zf-RVT"/>
    <property type="match status" value="1"/>
</dbReference>
<name>A0A200QKL5_MACCD</name>
<dbReference type="InterPro" id="IPR012337">
    <property type="entry name" value="RNaseH-like_sf"/>
</dbReference>
<accession>A0A200QKL5</accession>
<dbReference type="InterPro" id="IPR036397">
    <property type="entry name" value="RNaseH_sf"/>
</dbReference>
<evidence type="ECO:0000259" key="1">
    <source>
        <dbReference type="Pfam" id="PF13456"/>
    </source>
</evidence>
<dbReference type="OMA" id="PRCNTEP"/>
<dbReference type="InterPro" id="IPR044730">
    <property type="entry name" value="RNase_H-like_dom_plant"/>
</dbReference>
<keyword evidence="4" id="KW-1185">Reference proteome</keyword>
<dbReference type="AlphaFoldDB" id="A0A200QKL5"/>
<dbReference type="InterPro" id="IPR002156">
    <property type="entry name" value="RNaseH_domain"/>
</dbReference>
<dbReference type="InterPro" id="IPR052929">
    <property type="entry name" value="RNase_H-like_EbsB-rel"/>
</dbReference>
<dbReference type="SUPFAM" id="SSF53098">
    <property type="entry name" value="Ribonuclease H-like"/>
    <property type="match status" value="1"/>
</dbReference>
<reference evidence="3 4" key="1">
    <citation type="journal article" date="2017" name="Mol. Plant">
        <title>The Genome of Medicinal Plant Macleaya cordata Provides New Insights into Benzylisoquinoline Alkaloids Metabolism.</title>
        <authorList>
            <person name="Liu X."/>
            <person name="Liu Y."/>
            <person name="Huang P."/>
            <person name="Ma Y."/>
            <person name="Qing Z."/>
            <person name="Tang Q."/>
            <person name="Cao H."/>
            <person name="Cheng P."/>
            <person name="Zheng Y."/>
            <person name="Yuan Z."/>
            <person name="Zhou Y."/>
            <person name="Liu J."/>
            <person name="Tang Z."/>
            <person name="Zhuo Y."/>
            <person name="Zhang Y."/>
            <person name="Yu L."/>
            <person name="Huang J."/>
            <person name="Yang P."/>
            <person name="Peng Q."/>
            <person name="Zhang J."/>
            <person name="Jiang W."/>
            <person name="Zhang Z."/>
            <person name="Lin K."/>
            <person name="Ro D.K."/>
            <person name="Chen X."/>
            <person name="Xiong X."/>
            <person name="Shang Y."/>
            <person name="Huang S."/>
            <person name="Zeng J."/>
        </authorList>
    </citation>
    <scope>NUCLEOTIDE SEQUENCE [LARGE SCALE GENOMIC DNA]</scope>
    <source>
        <strain evidence="4">cv. BLH2017</strain>
        <tissue evidence="3">Root</tissue>
    </source>
</reference>
<comment type="caution">
    <text evidence="3">The sequence shown here is derived from an EMBL/GenBank/DDBJ whole genome shotgun (WGS) entry which is preliminary data.</text>
</comment>
<dbReference type="PANTHER" id="PTHR47074">
    <property type="entry name" value="BNAC02G40300D PROTEIN"/>
    <property type="match status" value="1"/>
</dbReference>
<dbReference type="InParanoid" id="A0A200QKL5"/>
<evidence type="ECO:0000259" key="2">
    <source>
        <dbReference type="Pfam" id="PF13966"/>
    </source>
</evidence>
<dbReference type="GO" id="GO:0003676">
    <property type="term" value="F:nucleic acid binding"/>
    <property type="evidence" value="ECO:0007669"/>
    <property type="project" value="InterPro"/>
</dbReference>
<dbReference type="EMBL" id="MVGT01001747">
    <property type="protein sequence ID" value="OVA10971.1"/>
    <property type="molecule type" value="Genomic_DNA"/>
</dbReference>
<evidence type="ECO:0008006" key="5">
    <source>
        <dbReference type="Google" id="ProtNLM"/>
    </source>
</evidence>
<dbReference type="PANTHER" id="PTHR47074:SF11">
    <property type="entry name" value="REVERSE TRANSCRIPTASE-LIKE PROTEIN"/>
    <property type="match status" value="1"/>
</dbReference>